<protein>
    <submittedName>
        <fullName evidence="2">Uncharacterized protein</fullName>
    </submittedName>
</protein>
<dbReference type="Proteomes" id="UP000593570">
    <property type="component" value="Unassembled WGS sequence"/>
</dbReference>
<dbReference type="AlphaFoldDB" id="A0A8H6GPF7"/>
<proteinExistence type="predicted"/>
<reference evidence="2 3" key="1">
    <citation type="journal article" date="2020" name="bioRxiv">
        <title>A chromosome-scale genome assembly for the Fusarium oxysporum strain Fo5176 to establish a model Arabidopsis-fungal pathosystem.</title>
        <authorList>
            <person name="Fokkens L."/>
            <person name="Guo L."/>
            <person name="Dora S."/>
            <person name="Wang B."/>
            <person name="Ye K."/>
            <person name="Sanchez-Rodriguez C."/>
            <person name="Croll D."/>
        </authorList>
    </citation>
    <scope>NUCLEOTIDE SEQUENCE [LARGE SCALE GENOMIC DNA]</scope>
    <source>
        <strain evidence="2 3">Fo5176</strain>
    </source>
</reference>
<sequence>MGRGDVPCHVIDKVFDENQQIMDLIDELAAEKQQNKAQLQRILDRIYRNIARYGDASESKQSVEAYVYGGWRGLLNTIKAVLRLLGTDFYEDDTADEELADLYELCTEADDVLLGALRKIWICSGQTESFDWVFTEHRIDRPIRQLEAEIAVFLSLEGYKRRFSKRQKGERYYYSEPDDKENYKLYTGPKPRWHSEGTGLDPDWNWKLEGNAKPIMGGIPYTIDLLDDRGDTIDDWVYVFRRSWQFCLDAQQIAEGNLEIHREILSYLTDREPFPYLKKLDIGAAYTPFPTVGERCLECEHLDETSAIKRTCPQAGLYIWNLALRRFHSFHKNGFNQDPEFTQFIEKEASRDNDEFLSLDQLGFGPVQRIRLDVAKDRARHERLKDGNLIYSEPFRDWHMVGGLGGLVDSMLHGRVLWKAWNEGPQEAGTHSEPAKWAVGRNLLAQRVAEMVIKDLHSWPGRCEWCE</sequence>
<organism evidence="2 3">
    <name type="scientific">Fusarium oxysporum f. sp. conglutinans</name>
    <dbReference type="NCBI Taxonomy" id="100902"/>
    <lineage>
        <taxon>Eukaryota</taxon>
        <taxon>Fungi</taxon>
        <taxon>Dikarya</taxon>
        <taxon>Ascomycota</taxon>
        <taxon>Pezizomycotina</taxon>
        <taxon>Sordariomycetes</taxon>
        <taxon>Hypocreomycetidae</taxon>
        <taxon>Hypocreales</taxon>
        <taxon>Nectriaceae</taxon>
        <taxon>Fusarium</taxon>
        <taxon>Fusarium oxysporum species complex</taxon>
    </lineage>
</organism>
<keyword evidence="1" id="KW-0175">Coiled coil</keyword>
<evidence type="ECO:0000313" key="2">
    <source>
        <dbReference type="EMBL" id="KAF6521918.1"/>
    </source>
</evidence>
<feature type="coiled-coil region" evidence="1">
    <location>
        <begin position="11"/>
        <end position="49"/>
    </location>
</feature>
<evidence type="ECO:0000256" key="1">
    <source>
        <dbReference type="SAM" id="Coils"/>
    </source>
</evidence>
<evidence type="ECO:0000313" key="3">
    <source>
        <dbReference type="Proteomes" id="UP000593570"/>
    </source>
</evidence>
<accession>A0A8H6GPF7</accession>
<dbReference type="EMBL" id="JACDXP010000006">
    <property type="protein sequence ID" value="KAF6521918.1"/>
    <property type="molecule type" value="Genomic_DNA"/>
</dbReference>
<comment type="caution">
    <text evidence="2">The sequence shown here is derived from an EMBL/GenBank/DDBJ whole genome shotgun (WGS) entry which is preliminary data.</text>
</comment>
<name>A0A8H6GPF7_FUSOX</name>
<gene>
    <name evidence="2" type="ORF">HZS61_013446</name>
</gene>